<dbReference type="PANTHER" id="PTHR25462">
    <property type="entry name" value="BONUS, ISOFORM C-RELATED"/>
    <property type="match status" value="1"/>
</dbReference>
<proteinExistence type="predicted"/>
<keyword evidence="1" id="KW-0862">Zinc</keyword>
<dbReference type="Gene3D" id="3.30.160.60">
    <property type="entry name" value="Classic Zinc Finger"/>
    <property type="match status" value="1"/>
</dbReference>
<reference evidence="5" key="1">
    <citation type="submission" date="2022-08" db="EMBL/GenBank/DDBJ databases">
        <title>Novel sulphate-reducing endosymbionts in the free-living metamonad Anaeramoeba.</title>
        <authorList>
            <person name="Jerlstrom-Hultqvist J."/>
            <person name="Cepicka I."/>
            <person name="Gallot-Lavallee L."/>
            <person name="Salas-Leiva D."/>
            <person name="Curtis B.A."/>
            <person name="Zahonova K."/>
            <person name="Pipaliya S."/>
            <person name="Dacks J."/>
            <person name="Roger A.J."/>
        </authorList>
    </citation>
    <scope>NUCLEOTIDE SEQUENCE</scope>
    <source>
        <strain evidence="5">Busselton2</strain>
    </source>
</reference>
<dbReference type="GO" id="GO:0006513">
    <property type="term" value="P:protein monoubiquitination"/>
    <property type="evidence" value="ECO:0007669"/>
    <property type="project" value="TreeGrafter"/>
</dbReference>
<organism evidence="5 6">
    <name type="scientific">Anaeramoeba flamelloides</name>
    <dbReference type="NCBI Taxonomy" id="1746091"/>
    <lineage>
        <taxon>Eukaryota</taxon>
        <taxon>Metamonada</taxon>
        <taxon>Anaeramoebidae</taxon>
        <taxon>Anaeramoeba</taxon>
    </lineage>
</organism>
<feature type="compositionally biased region" description="Basic and acidic residues" evidence="3">
    <location>
        <begin position="14"/>
        <end position="30"/>
    </location>
</feature>
<dbReference type="Proteomes" id="UP001146793">
    <property type="component" value="Unassembled WGS sequence"/>
</dbReference>
<dbReference type="AlphaFoldDB" id="A0AAV7ZKA6"/>
<dbReference type="Pfam" id="PF00643">
    <property type="entry name" value="zf-B_box"/>
    <property type="match status" value="1"/>
</dbReference>
<dbReference type="InterPro" id="IPR047153">
    <property type="entry name" value="TRIM45/56/19-like"/>
</dbReference>
<feature type="domain" description="B box-type" evidence="4">
    <location>
        <begin position="107"/>
        <end position="154"/>
    </location>
</feature>
<evidence type="ECO:0000313" key="6">
    <source>
        <dbReference type="Proteomes" id="UP001146793"/>
    </source>
</evidence>
<feature type="domain" description="B box-type" evidence="4">
    <location>
        <begin position="50"/>
        <end position="92"/>
    </location>
</feature>
<evidence type="ECO:0000256" key="2">
    <source>
        <dbReference type="SAM" id="Coils"/>
    </source>
</evidence>
<dbReference type="GO" id="GO:0061630">
    <property type="term" value="F:ubiquitin protein ligase activity"/>
    <property type="evidence" value="ECO:0007669"/>
    <property type="project" value="TreeGrafter"/>
</dbReference>
<dbReference type="Gene3D" id="2.60.120.920">
    <property type="match status" value="1"/>
</dbReference>
<dbReference type="SUPFAM" id="SSF49899">
    <property type="entry name" value="Concanavalin A-like lectins/glucanases"/>
    <property type="match status" value="1"/>
</dbReference>
<feature type="compositionally biased region" description="Basic residues" evidence="3">
    <location>
        <begin position="1"/>
        <end position="13"/>
    </location>
</feature>
<sequence>MKNSKKRHKKKSSKHEQKEKKKDKHEEGLGKRKKKKEINKLSQITHPVEKQIVKCENCQIKQSQFYCTMCQVYYCGECEEQIHKISALKKHKKHLYKAPYNELVKKINSNLCEKHNTEFCLYCKDENELICAQCYETCRINDHEILGLNEYSNEISETLTIIFNQIKNDKNQNNVTIERLLKYKNKLKQKIQQTAKNIQNDSDLLIKIIQNSKINSYNLLKTMEIITNIRIGKLLNQELKKQKTINKNQMKINNLIQLRNDNNHINFIKESKEIINRGIPRVRSGYWKGGQEEGHKYKEKVKDKYKDKEEKRKGGGEDERVITEDEFDPRMKENLIELKNGNKTAWNPYYLDFTGLVCGKKIYSRGGYEIKIKIDQFPNSNNQWNEIWLGVIKTENRKKLIKNDNWNLEGTYYFITCWDEDEKCLVSQKIKREGGKYINKSFPEEISLKKNDIFSIFLDMEQKKMSFNINEKKLGGWEKLPEKVNFFAYLAYQTGEEKNQITIN</sequence>
<dbReference type="PROSITE" id="PS50119">
    <property type="entry name" value="ZF_BBOX"/>
    <property type="match status" value="2"/>
</dbReference>
<evidence type="ECO:0000259" key="4">
    <source>
        <dbReference type="PROSITE" id="PS50119"/>
    </source>
</evidence>
<feature type="coiled-coil region" evidence="2">
    <location>
        <begin position="177"/>
        <end position="204"/>
    </location>
</feature>
<accession>A0AAV7ZKA6</accession>
<comment type="caution">
    <text evidence="5">The sequence shown here is derived from an EMBL/GenBank/DDBJ whole genome shotgun (WGS) entry which is preliminary data.</text>
</comment>
<dbReference type="InterPro" id="IPR000315">
    <property type="entry name" value="Znf_B-box"/>
</dbReference>
<evidence type="ECO:0000256" key="3">
    <source>
        <dbReference type="SAM" id="MobiDB-lite"/>
    </source>
</evidence>
<dbReference type="EMBL" id="JANTQA010000029">
    <property type="protein sequence ID" value="KAJ3441142.1"/>
    <property type="molecule type" value="Genomic_DNA"/>
</dbReference>
<keyword evidence="1" id="KW-0863">Zinc-finger</keyword>
<gene>
    <name evidence="5" type="ORF">M0812_13147</name>
</gene>
<evidence type="ECO:0000256" key="1">
    <source>
        <dbReference type="PROSITE-ProRule" id="PRU00024"/>
    </source>
</evidence>
<dbReference type="InterPro" id="IPR013320">
    <property type="entry name" value="ConA-like_dom_sf"/>
</dbReference>
<protein>
    <recommendedName>
        <fullName evidence="4">B box-type domain-containing protein</fullName>
    </recommendedName>
</protein>
<evidence type="ECO:0000313" key="5">
    <source>
        <dbReference type="EMBL" id="KAJ3441142.1"/>
    </source>
</evidence>
<dbReference type="PANTHER" id="PTHR25462:SF229">
    <property type="entry name" value="TRANSCRIPTION INTERMEDIARY FACTOR 1-BETA"/>
    <property type="match status" value="1"/>
</dbReference>
<dbReference type="SUPFAM" id="SSF57845">
    <property type="entry name" value="B-box zinc-binding domain"/>
    <property type="match status" value="1"/>
</dbReference>
<feature type="region of interest" description="Disordered" evidence="3">
    <location>
        <begin position="1"/>
        <end position="39"/>
    </location>
</feature>
<keyword evidence="1" id="KW-0479">Metal-binding</keyword>
<dbReference type="GO" id="GO:0008270">
    <property type="term" value="F:zinc ion binding"/>
    <property type="evidence" value="ECO:0007669"/>
    <property type="project" value="UniProtKB-KW"/>
</dbReference>
<name>A0AAV7ZKA6_9EUKA</name>
<dbReference type="CDD" id="cd19757">
    <property type="entry name" value="Bbox1"/>
    <property type="match status" value="1"/>
</dbReference>
<keyword evidence="2" id="KW-0175">Coiled coil</keyword>
<dbReference type="InterPro" id="IPR043136">
    <property type="entry name" value="B30.2/SPRY_sf"/>
</dbReference>